<gene>
    <name evidence="1" type="ORF">H0H81_012749</name>
</gene>
<dbReference type="Gene3D" id="1.20.1280.50">
    <property type="match status" value="1"/>
</dbReference>
<reference evidence="1" key="1">
    <citation type="submission" date="2021-02" db="EMBL/GenBank/DDBJ databases">
        <authorList>
            <person name="Nieuwenhuis M."/>
            <person name="Van De Peppel L.J.J."/>
        </authorList>
    </citation>
    <scope>NUCLEOTIDE SEQUENCE</scope>
    <source>
        <strain evidence="1">D49</strain>
    </source>
</reference>
<dbReference type="AlphaFoldDB" id="A0A9P7FXZ8"/>
<evidence type="ECO:0008006" key="3">
    <source>
        <dbReference type="Google" id="ProtNLM"/>
    </source>
</evidence>
<dbReference type="EMBL" id="JABCKI010005763">
    <property type="protein sequence ID" value="KAG5638418.1"/>
    <property type="molecule type" value="Genomic_DNA"/>
</dbReference>
<name>A0A9P7FXZ8_9AGAR</name>
<accession>A0A9P7FXZ8</accession>
<protein>
    <recommendedName>
        <fullName evidence="3">F-box domain-containing protein</fullName>
    </recommendedName>
</protein>
<dbReference type="Proteomes" id="UP000717328">
    <property type="component" value="Unassembled WGS sequence"/>
</dbReference>
<evidence type="ECO:0000313" key="2">
    <source>
        <dbReference type="Proteomes" id="UP000717328"/>
    </source>
</evidence>
<evidence type="ECO:0000313" key="1">
    <source>
        <dbReference type="EMBL" id="KAG5638418.1"/>
    </source>
</evidence>
<keyword evidence="2" id="KW-1185">Reference proteome</keyword>
<sequence>MPAQEQSISSLLSGYSADLACAETEMFRIQLEINRLIKGMENLVEVKKEIRDDVARCRYLLTPIRLLPLEILVEIFKYTIVQESNRLYPHINQAPISISQVCSTWRKASLQCPTLWSTLSLWPSGDYYKSNLTSGILNWWYGRAERQPLSFSFSELSSSIRSIRSVTKEIVAALIPFSHRLSNLQLHINRFDDIAPFLSQRDVEMPFLETLAISTSKEPRLSSNVHVFRSAPALRDVTLGLSIYPDILGQPLSFEFPWAQLTRLTIKDLTPYAFHHIITQCYQLVNGSFKIDLGLPSDLETPQESAQPITLAYLSTFRLKISDIDNVGIGVVDNILSKLVLTSLKCLELCAMDINHEPSLPSTISSLHNTLTPSTVLLTHLVLINACHKINQLSAMLRVCNMLETFAFQSNNSCAELIFGALLKPTDGSPVPSLPSLTSFFLVIEPRDLELLPERLSTLVHKWASNPMRRRPLELITVYDYDEIYRETDDVVLVFSEMRQLLGPWTKTGGYEAVAESGMVLITEMVYHPFDLSEELGRLQERSEGL</sequence>
<proteinExistence type="predicted"/>
<reference evidence="1" key="2">
    <citation type="submission" date="2021-10" db="EMBL/GenBank/DDBJ databases">
        <title>Phylogenomics reveals ancestral predisposition of the termite-cultivated fungus Termitomyces towards a domesticated lifestyle.</title>
        <authorList>
            <person name="Auxier B."/>
            <person name="Grum-Grzhimaylo A."/>
            <person name="Cardenas M.E."/>
            <person name="Lodge J.D."/>
            <person name="Laessoe T."/>
            <person name="Pedersen O."/>
            <person name="Smith M.E."/>
            <person name="Kuyper T.W."/>
            <person name="Franco-Molano E.A."/>
            <person name="Baroni T.J."/>
            <person name="Aanen D.K."/>
        </authorList>
    </citation>
    <scope>NUCLEOTIDE SEQUENCE</scope>
    <source>
        <strain evidence="1">D49</strain>
    </source>
</reference>
<dbReference type="OrthoDB" id="2269034at2759"/>
<comment type="caution">
    <text evidence="1">The sequence shown here is derived from an EMBL/GenBank/DDBJ whole genome shotgun (WGS) entry which is preliminary data.</text>
</comment>
<organism evidence="1 2">
    <name type="scientific">Sphagnurus paluster</name>
    <dbReference type="NCBI Taxonomy" id="117069"/>
    <lineage>
        <taxon>Eukaryota</taxon>
        <taxon>Fungi</taxon>
        <taxon>Dikarya</taxon>
        <taxon>Basidiomycota</taxon>
        <taxon>Agaricomycotina</taxon>
        <taxon>Agaricomycetes</taxon>
        <taxon>Agaricomycetidae</taxon>
        <taxon>Agaricales</taxon>
        <taxon>Tricholomatineae</taxon>
        <taxon>Lyophyllaceae</taxon>
        <taxon>Sphagnurus</taxon>
    </lineage>
</organism>